<feature type="region of interest" description="Disordered" evidence="2">
    <location>
        <begin position="870"/>
        <end position="894"/>
    </location>
</feature>
<evidence type="ECO:0000313" key="6">
    <source>
        <dbReference type="Proteomes" id="UP001380365"/>
    </source>
</evidence>
<proteinExistence type="predicted"/>
<evidence type="ECO:0000259" key="4">
    <source>
        <dbReference type="Pfam" id="PF17829"/>
    </source>
</evidence>
<dbReference type="InterPro" id="IPR006311">
    <property type="entry name" value="TAT_signal"/>
</dbReference>
<dbReference type="PROSITE" id="PS51318">
    <property type="entry name" value="TAT"/>
    <property type="match status" value="1"/>
</dbReference>
<evidence type="ECO:0000256" key="1">
    <source>
        <dbReference type="ARBA" id="ARBA00022801"/>
    </source>
</evidence>
<dbReference type="Proteomes" id="UP001380365">
    <property type="component" value="Unassembled WGS sequence"/>
</dbReference>
<feature type="chain" id="PRO_5046276653" evidence="3">
    <location>
        <begin position="25"/>
        <end position="894"/>
    </location>
</feature>
<dbReference type="InterPro" id="IPR042301">
    <property type="entry name" value="GH115_sf"/>
</dbReference>
<protein>
    <submittedName>
        <fullName evidence="5">Glycosyl hydrolase 115 family protein</fullName>
    </submittedName>
</protein>
<dbReference type="Gene3D" id="1.20.58.2150">
    <property type="match status" value="1"/>
</dbReference>
<name>A0ABU8Q8E1_9SPHN</name>
<evidence type="ECO:0000256" key="2">
    <source>
        <dbReference type="SAM" id="MobiDB-lite"/>
    </source>
</evidence>
<dbReference type="GO" id="GO:0016787">
    <property type="term" value="F:hydrolase activity"/>
    <property type="evidence" value="ECO:0007669"/>
    <property type="project" value="UniProtKB-KW"/>
</dbReference>
<keyword evidence="3" id="KW-0732">Signal</keyword>
<keyword evidence="1 5" id="KW-0378">Hydrolase</keyword>
<dbReference type="Gene3D" id="3.20.20.520">
    <property type="entry name" value="Glycosyl hydrolase family 115"/>
    <property type="match status" value="1"/>
</dbReference>
<gene>
    <name evidence="5" type="ORF">WH159_14830</name>
</gene>
<dbReference type="Pfam" id="PF15979">
    <property type="entry name" value="Glyco_hydro_115"/>
    <property type="match status" value="1"/>
</dbReference>
<evidence type="ECO:0000313" key="5">
    <source>
        <dbReference type="EMBL" id="MEJ5095807.1"/>
    </source>
</evidence>
<dbReference type="Gene3D" id="2.60.120.1620">
    <property type="match status" value="1"/>
</dbReference>
<organism evidence="5 6">
    <name type="scientific">Sphingomonas molluscorum</name>
    <dbReference type="NCBI Taxonomy" id="418184"/>
    <lineage>
        <taxon>Bacteria</taxon>
        <taxon>Pseudomonadati</taxon>
        <taxon>Pseudomonadota</taxon>
        <taxon>Alphaproteobacteria</taxon>
        <taxon>Sphingomonadales</taxon>
        <taxon>Sphingomonadaceae</taxon>
        <taxon>Sphingomonas</taxon>
    </lineage>
</organism>
<dbReference type="InterPro" id="IPR029018">
    <property type="entry name" value="Hex-like_dom2"/>
</dbReference>
<sequence length="894" mass="97069">MVTRRSLMGGAACVGALALGSLPAAEQAEAQSAPAGRGAFPLIAGGVPAAVVIDAKADSAVGHAARSFAADLERVSGNRARLIEGDMAGLRGPAVLIGVLGQSAMLDALAAAGKIDAADLRGQWEAFRQIVVDDPLPGVPRALVVIGSDRRGAAFGTYDLCERIGVSPWHWFADVPVQRRREVSIPAGSRRDQPKVRYRGFFINDEAPALSGWAAKKFGGVNSKMYAHVFELLLRMKGNYLWPAMWAPRAFAADDPQNMVLADAMGVVMGNSHHEPMLRAHDEWHRNKEEGVTGGAWDYTKNTENLRRFWRGGIERMMSKGGGRGYESVVTVGMRGDGDEAMGEGTAIPLLERVVTDQRAIIAEVTGKPASETPQVWALYKEVQDYYDHGMKVPDDVTLLFSDDNWGQIRRLPDAGAARRRGGYGIYYHYDYVGGPRNYKWINTSQIEKVWQQMDLAYRRDVRTMWIVNVGDIKPMEYPLSFFLDMAWDPEAMTPAALAAYPEDWATATFGATHGPAIGNLLTRYSKYAARRKPELIDPDSFPLGGITPQGLDGGEFGTIVAEWDALEARMLDTRSQLGAEQLDAYYQIVEFPIAAMANLYRLYYAAAWNKLLASKNDARANYFADQVEATFRRDGALTQRYHSINGGKWDGMMAQIHMSYVIWNDPTQQTMPSITRVAADTPNDRRRPQPRFVAPKGAPEGVIGIEAPAFSRARDGKAMRWTVIPNLGRTAGAVIALPQGLPATTPEDGISLEYDVTVEKGGPAQVTLYLAPTLDTSGGSGVRIGVSLDGGAVQVLQARLEATGGPEDTPGKERWAQAVRDNAVRLSADLGTIAPGRHVVRVWRIGDNVVLQKLVLSTVPVPPSYLGPVPAQAHGGGGNGSLPASAGRRRRPA</sequence>
<dbReference type="PANTHER" id="PTHR37842">
    <property type="match status" value="1"/>
</dbReference>
<dbReference type="InterPro" id="IPR031924">
    <property type="entry name" value="GH115"/>
</dbReference>
<dbReference type="InterPro" id="IPR041437">
    <property type="entry name" value="GH115_C"/>
</dbReference>
<comment type="caution">
    <text evidence="5">The sequence shown here is derived from an EMBL/GenBank/DDBJ whole genome shotgun (WGS) entry which is preliminary data.</text>
</comment>
<dbReference type="RefSeq" id="WP_239555515.1">
    <property type="nucleotide sequence ID" value="NZ_JBBGZA010000001.1"/>
</dbReference>
<feature type="signal peptide" evidence="3">
    <location>
        <begin position="1"/>
        <end position="24"/>
    </location>
</feature>
<feature type="domain" description="Gylcosyl hydrolase 115 C-terminal" evidence="4">
    <location>
        <begin position="701"/>
        <end position="870"/>
    </location>
</feature>
<evidence type="ECO:0000256" key="3">
    <source>
        <dbReference type="SAM" id="SignalP"/>
    </source>
</evidence>
<keyword evidence="6" id="KW-1185">Reference proteome</keyword>
<dbReference type="EMBL" id="JBBGZA010000001">
    <property type="protein sequence ID" value="MEJ5095807.1"/>
    <property type="molecule type" value="Genomic_DNA"/>
</dbReference>
<accession>A0ABU8Q8E1</accession>
<dbReference type="PANTHER" id="PTHR37842:SF2">
    <property type="entry name" value="GYLCOSYL HYDROLASE 115 C-TERMINAL DOMAIN-CONTAINING PROTEIN"/>
    <property type="match status" value="1"/>
</dbReference>
<reference evidence="5 6" key="1">
    <citation type="submission" date="2023-12" db="EMBL/GenBank/DDBJ databases">
        <title>Gut-associated functions are favored during microbiome assembly across C. elegans life.</title>
        <authorList>
            <person name="Zimmermann J."/>
        </authorList>
    </citation>
    <scope>NUCLEOTIDE SEQUENCE [LARGE SCALE GENOMIC DNA]</scope>
    <source>
        <strain evidence="5 6">JUb134</strain>
    </source>
</reference>
<dbReference type="Gene3D" id="3.30.379.10">
    <property type="entry name" value="Chitobiase/beta-hexosaminidase domain 2-like"/>
    <property type="match status" value="1"/>
</dbReference>
<dbReference type="Pfam" id="PF17829">
    <property type="entry name" value="GH115_C"/>
    <property type="match status" value="1"/>
</dbReference>